<dbReference type="PANTHER" id="PTHR14139:SF2">
    <property type="entry name" value="CALSYNTENIN-1"/>
    <property type="match status" value="1"/>
</dbReference>
<keyword evidence="4" id="KW-1185">Reference proteome</keyword>
<dbReference type="InterPro" id="IPR011049">
    <property type="entry name" value="Serralysin-like_metalloprot_C"/>
</dbReference>
<organism evidence="3 4">
    <name type="scientific">Nostoc punctiforme FACHB-252</name>
    <dbReference type="NCBI Taxonomy" id="1357509"/>
    <lineage>
        <taxon>Bacteria</taxon>
        <taxon>Bacillati</taxon>
        <taxon>Cyanobacteriota</taxon>
        <taxon>Cyanophyceae</taxon>
        <taxon>Nostocales</taxon>
        <taxon>Nostocaceae</taxon>
        <taxon>Nostoc</taxon>
    </lineage>
</organism>
<gene>
    <name evidence="3" type="ORF">H6G94_05820</name>
</gene>
<dbReference type="SMART" id="SM00736">
    <property type="entry name" value="CADG"/>
    <property type="match status" value="1"/>
</dbReference>
<dbReference type="Gene3D" id="2.60.40.10">
    <property type="entry name" value="Immunoglobulins"/>
    <property type="match status" value="1"/>
</dbReference>
<reference evidence="3 4" key="1">
    <citation type="journal article" date="2020" name="ISME J.">
        <title>Comparative genomics reveals insights into cyanobacterial evolution and habitat adaptation.</title>
        <authorList>
            <person name="Chen M.Y."/>
            <person name="Teng W.K."/>
            <person name="Zhao L."/>
            <person name="Hu C.X."/>
            <person name="Zhou Y.K."/>
            <person name="Han B.P."/>
            <person name="Song L.R."/>
            <person name="Shu W.S."/>
        </authorList>
    </citation>
    <scope>NUCLEOTIDE SEQUENCE [LARGE SCALE GENOMIC DNA]</scope>
    <source>
        <strain evidence="3 4">FACHB-252</strain>
    </source>
</reference>
<dbReference type="InterPro" id="IPR006644">
    <property type="entry name" value="Cadg"/>
</dbReference>
<dbReference type="EMBL" id="JACJTC010000004">
    <property type="protein sequence ID" value="MBD2610791.1"/>
    <property type="molecule type" value="Genomic_DNA"/>
</dbReference>
<dbReference type="InterPro" id="IPR001343">
    <property type="entry name" value="Hemolysn_Ca-bd"/>
</dbReference>
<evidence type="ECO:0000259" key="2">
    <source>
        <dbReference type="SMART" id="SM00736"/>
    </source>
</evidence>
<dbReference type="SUPFAM" id="SSF49313">
    <property type="entry name" value="Cadherin-like"/>
    <property type="match status" value="1"/>
</dbReference>
<dbReference type="SUPFAM" id="SSF51120">
    <property type="entry name" value="beta-Roll"/>
    <property type="match status" value="5"/>
</dbReference>
<dbReference type="Proteomes" id="UP000606396">
    <property type="component" value="Unassembled WGS sequence"/>
</dbReference>
<dbReference type="Gene3D" id="2.150.10.10">
    <property type="entry name" value="Serralysin-like metalloprotease, C-terminal"/>
    <property type="match status" value="6"/>
</dbReference>
<sequence length="1605" mass="164532">MAEFKVNTYINNEQKNPTVAMDADGDFVIAWTTYGQDGSGFGIYAQRYNSAGIPQGNEFQINTSTSGDQINPTVAIDSTGDFVISWQSQDESGNGIYAQRYNSAGVAQGGEFKVNTSSNGEQINPTIAMDADGDFVISWQSKDQDGSGYGIYAQRYNSAGVAQGNEFRVNTYTIDHQSNPSIAMDGDGDFVISWQSYYQDNSYYGIYAQRYNSAGVAQGGEFKVNTYTLKDQRNSTVAMDAVGNFIISWSSLGQDGASYGIYAQRYNSAGVAQGGEFKVNTYTTSSQDNPTVAINASTGDFIISWQSLGQDGSNDGIYAQRYNSAGVAQGNEFQVNTYTQSYQNSPTVAMASNGEFVISWQSLDQDGSVNGIYAQLYNSSNAPPQITLGSASALTYTENATTAIDSGLTVSDTDSTNLASATVSISSGFISGEDTLAFTNQNGITGSYNSSTGVLTLTGTSTVANYQAALRSITYNNSSDNPTTTPRTISFLVNDGSSNSTAVTRNINITAVNDAPVAVATNSALSYTENATTAIDSAITLIDVDSTNLVSATVSISSGFVSGEDVLAFTNQNGISGSYNSSTGVLTLTGSSAVANYQAALRSITYTNSSDKPITTPRTISFLVNDGSSNSTAVTRNINIIAVNDAPVAVTTNSAVSYTENATTAIDSAITLSDTDSTNLASATVSISSGFISGEDVLAFTNQNGITGSYNSSTGVLTLTGSSTVANYQAALRSITYNNSSDNPTTTPRTISFLVNDGSSNSTAVTRNINITAVNDAPVAVTTNSALSYTENATTAIDSAITLSDLDSTNLASATVSISSGFVSGEDVLAFTNQNGISGSYNSSTGVLTLTGSSTVANYQTALRSITYTNTSDNPTTTPRTISFLVNDGSSNSTAVTRNINITAVNDAPVVANPITDQATTIDTTFNFALPANTFTDVDTENLTYTAILEDGNSLPGWLTFNGTTFSGTPTTNNVGTLSIKVIASDGTTSIDDVFVLTITDPNNPAFNTINGTSSGDKISGTQIKDFISGLLGNDSLIGLGDNDTLDGGDGNDTLDGGTGNDSLIGGKGNDTYIVDSLSDVIIEGLNAGTDVVKSSVNWVLGANIEKLILIGTDAINGTGNNLKNVLTGNSAANILNGADGNDSLIGGAGNDSLIGGAGNDTLDGGVGNDTLNGGAGDDTYIVDSTNDVIIEGLNAGKDLVKSSVTFVLADNVENLTLTGSSAINGTGNNLGNILTGNTAANYLNGADGNDSLVGGKGNDTLVGGAGNDFLDGGVGDDSLDGGAGDDIYIVDSANDVVIEGSNAGTDLVKSAVTFVLGNNLENLTLTGSKVINGTGNSLNNIITGNGGANILSGEDGNDSLIGGAGNDTLVGGAGDDELDGGTGDDSLDGGMGNDTYTVNSLNDTITEGSNAGTDLVKSSITWVLGNNLENLTLTGSSAISGTGNNLNNIITGNTGANLLSGEDGDDSLFGGSGIDTLLGGAGNDVLIGGIGKDVLTGGTGQDSFYLTDTRTGGFDTITDFTVGNDTIFISKAEFALSQSVNTTLDSSIFRLGTAATAAGDRFIYDQTTGNLFFDKDGSGSAAKVQIALFSNQAMLTSANITVIA</sequence>
<feature type="domain" description="Dystroglycan-type cadherin-like" evidence="2">
    <location>
        <begin position="910"/>
        <end position="1006"/>
    </location>
</feature>
<dbReference type="RefSeq" id="WP_190948702.1">
    <property type="nucleotide sequence ID" value="NZ_JACJTC010000004.1"/>
</dbReference>
<dbReference type="InterPro" id="IPR018511">
    <property type="entry name" value="Hemolysin-typ_Ca-bd_CS"/>
</dbReference>
<dbReference type="PROSITE" id="PS00330">
    <property type="entry name" value="HEMOLYSIN_CALCIUM"/>
    <property type="match status" value="14"/>
</dbReference>
<dbReference type="Pfam" id="PF00353">
    <property type="entry name" value="HemolysinCabind"/>
    <property type="match status" value="7"/>
</dbReference>
<dbReference type="PRINTS" id="PR00313">
    <property type="entry name" value="CABNDNGRPT"/>
</dbReference>
<evidence type="ECO:0000313" key="3">
    <source>
        <dbReference type="EMBL" id="MBD2610791.1"/>
    </source>
</evidence>
<feature type="region of interest" description="Disordered" evidence="1">
    <location>
        <begin position="1372"/>
        <end position="1391"/>
    </location>
</feature>
<dbReference type="PANTHER" id="PTHR14139">
    <property type="entry name" value="CALSYNTENIN"/>
    <property type="match status" value="1"/>
</dbReference>
<protein>
    <submittedName>
        <fullName evidence="3">Ig domain-containing protein</fullName>
    </submittedName>
</protein>
<name>A0ABR8H6B8_NOSPU</name>
<comment type="caution">
    <text evidence="3">The sequence shown here is derived from an EMBL/GenBank/DDBJ whole genome shotgun (WGS) entry which is preliminary data.</text>
</comment>
<dbReference type="Pfam" id="PF05345">
    <property type="entry name" value="He_PIG"/>
    <property type="match status" value="1"/>
</dbReference>
<proteinExistence type="predicted"/>
<evidence type="ECO:0000256" key="1">
    <source>
        <dbReference type="SAM" id="MobiDB-lite"/>
    </source>
</evidence>
<accession>A0ABR8H6B8</accession>
<dbReference type="InterPro" id="IPR013783">
    <property type="entry name" value="Ig-like_fold"/>
</dbReference>
<evidence type="ECO:0000313" key="4">
    <source>
        <dbReference type="Proteomes" id="UP000606396"/>
    </source>
</evidence>
<dbReference type="InterPro" id="IPR015919">
    <property type="entry name" value="Cadherin-like_sf"/>
</dbReference>